<dbReference type="GO" id="GO:0005789">
    <property type="term" value="C:endoplasmic reticulum membrane"/>
    <property type="evidence" value="ECO:0007669"/>
    <property type="project" value="TreeGrafter"/>
</dbReference>
<dbReference type="GO" id="GO:0005794">
    <property type="term" value="C:Golgi apparatus"/>
    <property type="evidence" value="ECO:0007669"/>
    <property type="project" value="TreeGrafter"/>
</dbReference>
<reference evidence="8" key="1">
    <citation type="submission" date="2013-10" db="EMBL/GenBank/DDBJ databases">
        <title>Genomic analysis of the causative agents of coccidiosis in chickens.</title>
        <authorList>
            <person name="Reid A.J."/>
            <person name="Blake D."/>
            <person name="Billington K."/>
            <person name="Browne H."/>
            <person name="Dunn M."/>
            <person name="Hung S."/>
            <person name="Kawahara F."/>
            <person name="Miranda-Saavedra D."/>
            <person name="Mourier T."/>
            <person name="Nagra H."/>
            <person name="Otto T.D."/>
            <person name="Rawlings N."/>
            <person name="Sanchez A."/>
            <person name="Sanders M."/>
            <person name="Subramaniam C."/>
            <person name="Tay Y."/>
            <person name="Dear P."/>
            <person name="Doerig C."/>
            <person name="Gruber A."/>
            <person name="Parkinson J."/>
            <person name="Shirley M."/>
            <person name="Wan K.L."/>
            <person name="Berriman M."/>
            <person name="Tomley F."/>
            <person name="Pain A."/>
        </authorList>
    </citation>
    <scope>NUCLEOTIDE SEQUENCE [LARGE SCALE GENOMIC DNA]</scope>
    <source>
        <strain evidence="8">Houghton</strain>
    </source>
</reference>
<dbReference type="EMBL" id="HG675727">
    <property type="protein sequence ID" value="CDJ42594.1"/>
    <property type="molecule type" value="Genomic_DNA"/>
</dbReference>
<keyword evidence="6 7" id="KW-0472">Membrane</keyword>
<name>U6L1X9_EIMTE</name>
<evidence type="ECO:0000256" key="2">
    <source>
        <dbReference type="ARBA" id="ARBA00022448"/>
    </source>
</evidence>
<organism evidence="8 9">
    <name type="scientific">Eimeria tenella</name>
    <name type="common">Coccidian parasite</name>
    <dbReference type="NCBI Taxonomy" id="5802"/>
    <lineage>
        <taxon>Eukaryota</taxon>
        <taxon>Sar</taxon>
        <taxon>Alveolata</taxon>
        <taxon>Apicomplexa</taxon>
        <taxon>Conoidasida</taxon>
        <taxon>Coccidia</taxon>
        <taxon>Eucoccidiorida</taxon>
        <taxon>Eimeriorina</taxon>
        <taxon>Eimeriidae</taxon>
        <taxon>Eimeria</taxon>
    </lineage>
</organism>
<evidence type="ECO:0000256" key="4">
    <source>
        <dbReference type="ARBA" id="ARBA00022927"/>
    </source>
</evidence>
<protein>
    <submittedName>
        <fullName evidence="8">Golgi SNARE protein, putative</fullName>
    </submittedName>
</protein>
<keyword evidence="2" id="KW-0813">Transport</keyword>
<evidence type="ECO:0000256" key="6">
    <source>
        <dbReference type="ARBA" id="ARBA00023136"/>
    </source>
</evidence>
<dbReference type="GO" id="GO:0000149">
    <property type="term" value="F:SNARE binding"/>
    <property type="evidence" value="ECO:0007669"/>
    <property type="project" value="TreeGrafter"/>
</dbReference>
<dbReference type="Pfam" id="PF12352">
    <property type="entry name" value="V-SNARE_C"/>
    <property type="match status" value="1"/>
</dbReference>
<dbReference type="OMA" id="ENVIWER"/>
<evidence type="ECO:0000256" key="5">
    <source>
        <dbReference type="ARBA" id="ARBA00022989"/>
    </source>
</evidence>
<sequence>MAGTQPGENISELYPQCVSLRKELDSLLRTVSTPAVPHGMTASSAKGVECSSSGVSASFVGWDGRGSCCTSVAKLQRFSALTRQFCMLVIRLQDALERAKSTQLSRNMCSMWERRVQDMVADAESFSREAESRVNFEQQRVQDAIRDRKLLLGDAENKKRWGDVRNAELMYAKERDRLQDSRTVLDSVLSQGWGIVGQLVSQNASLKNARRKVLDMASSAGVASTLLGAVGRRQQGDKWLVYGGMVVTLIFFFVVYRLFHHGSIFVFSSSVGKAEDGTSFDDLAQAE</sequence>
<dbReference type="VEuPathDB" id="ToxoDB:ETH2_1217700"/>
<evidence type="ECO:0000313" key="9">
    <source>
        <dbReference type="Proteomes" id="UP000030747"/>
    </source>
</evidence>
<dbReference type="GO" id="GO:0005484">
    <property type="term" value="F:SNAP receptor activity"/>
    <property type="evidence" value="ECO:0007669"/>
    <property type="project" value="TreeGrafter"/>
</dbReference>
<proteinExistence type="predicted"/>
<evidence type="ECO:0000256" key="7">
    <source>
        <dbReference type="SAM" id="Phobius"/>
    </source>
</evidence>
<comment type="subcellular location">
    <subcellularLocation>
        <location evidence="1">Membrane</location>
        <topology evidence="1">Single-pass type IV membrane protein</topology>
    </subcellularLocation>
</comment>
<keyword evidence="4" id="KW-0653">Protein transport</keyword>
<dbReference type="OrthoDB" id="158360at2759"/>
<keyword evidence="9" id="KW-1185">Reference proteome</keyword>
<dbReference type="GO" id="GO:0031201">
    <property type="term" value="C:SNARE complex"/>
    <property type="evidence" value="ECO:0007669"/>
    <property type="project" value="TreeGrafter"/>
</dbReference>
<evidence type="ECO:0000256" key="1">
    <source>
        <dbReference type="ARBA" id="ARBA00004211"/>
    </source>
</evidence>
<dbReference type="GO" id="GO:0015031">
    <property type="term" value="P:protein transport"/>
    <property type="evidence" value="ECO:0007669"/>
    <property type="project" value="UniProtKB-KW"/>
</dbReference>
<dbReference type="GO" id="GO:0031902">
    <property type="term" value="C:late endosome membrane"/>
    <property type="evidence" value="ECO:0007669"/>
    <property type="project" value="TreeGrafter"/>
</dbReference>
<dbReference type="GO" id="GO:0012507">
    <property type="term" value="C:ER to Golgi transport vesicle membrane"/>
    <property type="evidence" value="ECO:0007669"/>
    <property type="project" value="TreeGrafter"/>
</dbReference>
<evidence type="ECO:0000313" key="8">
    <source>
        <dbReference type="EMBL" id="CDJ42594.1"/>
    </source>
</evidence>
<keyword evidence="5 7" id="KW-1133">Transmembrane helix</keyword>
<dbReference type="RefSeq" id="XP_013233344.1">
    <property type="nucleotide sequence ID" value="XM_013377890.1"/>
</dbReference>
<dbReference type="AlphaFoldDB" id="U6L1X9"/>
<feature type="transmembrane region" description="Helical" evidence="7">
    <location>
        <begin position="239"/>
        <end position="259"/>
    </location>
</feature>
<evidence type="ECO:0000256" key="3">
    <source>
        <dbReference type="ARBA" id="ARBA00022692"/>
    </source>
</evidence>
<gene>
    <name evidence="8" type="ORF">ETH_00006820</name>
</gene>
<dbReference type="VEuPathDB" id="ToxoDB:ETH_00006820"/>
<dbReference type="Proteomes" id="UP000030747">
    <property type="component" value="Unassembled WGS sequence"/>
</dbReference>
<dbReference type="PANTHER" id="PTHR21230:SF1">
    <property type="entry name" value="GOLGI SNAP RECEPTOR COMPLEX MEMBER 2"/>
    <property type="match status" value="1"/>
</dbReference>
<dbReference type="GO" id="GO:0006906">
    <property type="term" value="P:vesicle fusion"/>
    <property type="evidence" value="ECO:0007669"/>
    <property type="project" value="TreeGrafter"/>
</dbReference>
<reference evidence="8" key="2">
    <citation type="submission" date="2013-10" db="EMBL/GenBank/DDBJ databases">
        <authorList>
            <person name="Aslett M."/>
        </authorList>
    </citation>
    <scope>NUCLEOTIDE SEQUENCE [LARGE SCALE GENOMIC DNA]</scope>
    <source>
        <strain evidence="8">Houghton</strain>
    </source>
</reference>
<dbReference type="GeneID" id="25250566"/>
<dbReference type="PANTHER" id="PTHR21230">
    <property type="entry name" value="VESICLE TRANSPORT V-SNARE PROTEIN VTI1-RELATED"/>
    <property type="match status" value="1"/>
</dbReference>
<accession>U6L1X9</accession>
<keyword evidence="3 7" id="KW-0812">Transmembrane</keyword>